<proteinExistence type="predicted"/>
<evidence type="ECO:0000313" key="2">
    <source>
        <dbReference type="EMBL" id="JAF98869.1"/>
    </source>
</evidence>
<name>A0A0A9W1Y2_LYGHE</name>
<accession>A0A0A9W1Y2</accession>
<protein>
    <submittedName>
        <fullName evidence="2">Precorrin-8X methylmutase</fullName>
    </submittedName>
</protein>
<gene>
    <name evidence="2" type="primary">cobH</name>
    <name evidence="2" type="ORF">CM83_101134</name>
</gene>
<keyword evidence="1" id="KW-0732">Signal</keyword>
<feature type="signal peptide" evidence="1">
    <location>
        <begin position="1"/>
        <end position="30"/>
    </location>
</feature>
<organism evidence="2">
    <name type="scientific">Lygus hesperus</name>
    <name type="common">Western plant bug</name>
    <dbReference type="NCBI Taxonomy" id="30085"/>
    <lineage>
        <taxon>Eukaryota</taxon>
        <taxon>Metazoa</taxon>
        <taxon>Ecdysozoa</taxon>
        <taxon>Arthropoda</taxon>
        <taxon>Hexapoda</taxon>
        <taxon>Insecta</taxon>
        <taxon>Pterygota</taxon>
        <taxon>Neoptera</taxon>
        <taxon>Paraneoptera</taxon>
        <taxon>Hemiptera</taxon>
        <taxon>Heteroptera</taxon>
        <taxon>Panheteroptera</taxon>
        <taxon>Cimicomorpha</taxon>
        <taxon>Miridae</taxon>
        <taxon>Mirini</taxon>
        <taxon>Lygus</taxon>
    </lineage>
</organism>
<evidence type="ECO:0000256" key="1">
    <source>
        <dbReference type="SAM" id="SignalP"/>
    </source>
</evidence>
<dbReference type="EMBL" id="GBHO01044734">
    <property type="protein sequence ID" value="JAF98869.1"/>
    <property type="molecule type" value="Transcribed_RNA"/>
</dbReference>
<feature type="chain" id="PRO_5002070543" evidence="1">
    <location>
        <begin position="31"/>
        <end position="213"/>
    </location>
</feature>
<reference evidence="2" key="2">
    <citation type="submission" date="2014-07" db="EMBL/GenBank/DDBJ databases">
        <authorList>
            <person name="Hull J."/>
        </authorList>
    </citation>
    <scope>NUCLEOTIDE SEQUENCE</scope>
</reference>
<sequence>MLRRATSIGARRAWRAALTLSTLCSHSLLARWNFPTAVSRLQRCIVDNLPTPLEHIFATAIGFLGSASSRTCHPIKREQFTNWALLLLLHCVERASNDAKLLYTYNLARAFHGINRTEAAELVYLSVLQHCHRWWYIPTTSDVHSTHHPPPQYSALCPNICSTTESLCSVHSANPLTAVLSATVHNLVRIYIARGDLNRARRLVLVRVRSSPR</sequence>
<reference evidence="2" key="1">
    <citation type="journal article" date="2014" name="PLoS ONE">
        <title>Transcriptome-Based Identification of ABC Transporters in the Western Tarnished Plant Bug Lygus hesperus.</title>
        <authorList>
            <person name="Hull J.J."/>
            <person name="Chaney K."/>
            <person name="Geib S.M."/>
            <person name="Fabrick J.A."/>
            <person name="Brent C.S."/>
            <person name="Walsh D."/>
            <person name="Lavine L.C."/>
        </authorList>
    </citation>
    <scope>NUCLEOTIDE SEQUENCE</scope>
</reference>
<dbReference type="AlphaFoldDB" id="A0A0A9W1Y2"/>